<protein>
    <recommendedName>
        <fullName evidence="3">DUF3805 domain-containing protein</fullName>
    </recommendedName>
</protein>
<proteinExistence type="predicted"/>
<accession>A0A1D8GL85</accession>
<dbReference type="EMBL" id="CP017269">
    <property type="protein sequence ID" value="AOT71665.1"/>
    <property type="molecule type" value="Genomic_DNA"/>
</dbReference>
<evidence type="ECO:0000313" key="1">
    <source>
        <dbReference type="EMBL" id="AOT71665.1"/>
    </source>
</evidence>
<dbReference type="KEGG" id="gfe:Gferi_20275"/>
<name>A0A1D8GL85_9FIRM</name>
<organism evidence="1 2">
    <name type="scientific">Geosporobacter ferrireducens</name>
    <dbReference type="NCBI Taxonomy" id="1424294"/>
    <lineage>
        <taxon>Bacteria</taxon>
        <taxon>Bacillati</taxon>
        <taxon>Bacillota</taxon>
        <taxon>Clostridia</taxon>
        <taxon>Peptostreptococcales</taxon>
        <taxon>Thermotaleaceae</taxon>
        <taxon>Geosporobacter</taxon>
    </lineage>
</organism>
<gene>
    <name evidence="1" type="ORF">Gferi_20275</name>
</gene>
<reference evidence="1 2" key="1">
    <citation type="submission" date="2016-09" db="EMBL/GenBank/DDBJ databases">
        <title>Genomic analysis reveals versatility of anaerobic energy metabolism of Geosporobacter ferrireducens IRF9 of phylum Firmicutes.</title>
        <authorList>
            <person name="Kim S.-J."/>
        </authorList>
    </citation>
    <scope>NUCLEOTIDE SEQUENCE [LARGE SCALE GENOMIC DNA]</scope>
    <source>
        <strain evidence="1 2">IRF9</strain>
    </source>
</reference>
<evidence type="ECO:0008006" key="3">
    <source>
        <dbReference type="Google" id="ProtNLM"/>
    </source>
</evidence>
<dbReference type="PROSITE" id="PS51257">
    <property type="entry name" value="PROKAR_LIPOPROTEIN"/>
    <property type="match status" value="1"/>
</dbReference>
<evidence type="ECO:0000313" key="2">
    <source>
        <dbReference type="Proteomes" id="UP000095743"/>
    </source>
</evidence>
<dbReference type="AlphaFoldDB" id="A0A1D8GL85"/>
<sequence>MGIYGKGGNIVKKKKAALLIFLAVFLITGCTAKKDYFVYTGVEKDWSMQIPISYEDHMEENNETFKIYMKAFKNNKGTVLNIMEMPDEGEKIASEEHIKEELSSVDDYLHLERLETIDLQNVGKIYGALVEDNATDSHMLMYKWNHNNRLISVIIYQKKAFTLEEEAQIKSIITTIKVK</sequence>
<dbReference type="Proteomes" id="UP000095743">
    <property type="component" value="Chromosome"/>
</dbReference>
<keyword evidence="2" id="KW-1185">Reference proteome</keyword>